<dbReference type="PANTHER" id="PTHR13803:SF5">
    <property type="entry name" value="PROTEIN TRANSPORT PROTEIN SEC24C"/>
    <property type="match status" value="1"/>
</dbReference>
<dbReference type="InterPro" id="IPR006900">
    <property type="entry name" value="Sec23/24_helical_dom"/>
</dbReference>
<dbReference type="SUPFAM" id="SSF81811">
    <property type="entry name" value="Helical domain of Sec23/24"/>
    <property type="match status" value="1"/>
</dbReference>
<dbReference type="InterPro" id="IPR050550">
    <property type="entry name" value="SEC23_SEC24_subfamily"/>
</dbReference>
<keyword evidence="3" id="KW-1185">Reference proteome</keyword>
<evidence type="ECO:0000259" key="1">
    <source>
        <dbReference type="Pfam" id="PF04815"/>
    </source>
</evidence>
<gene>
    <name evidence="2" type="ORF">XENOCAPTIV_020278</name>
</gene>
<name>A0ABV0QD36_9TELE</name>
<dbReference type="Proteomes" id="UP001434883">
    <property type="component" value="Unassembled WGS sequence"/>
</dbReference>
<reference evidence="2 3" key="1">
    <citation type="submission" date="2021-06" db="EMBL/GenBank/DDBJ databases">
        <authorList>
            <person name="Palmer J.M."/>
        </authorList>
    </citation>
    <scope>NUCLEOTIDE SEQUENCE [LARGE SCALE GENOMIC DNA]</scope>
    <source>
        <strain evidence="2 3">XC_2019</strain>
        <tissue evidence="2">Muscle</tissue>
    </source>
</reference>
<feature type="domain" description="Sec23/Sec24 helical" evidence="1">
    <location>
        <begin position="54"/>
        <end position="107"/>
    </location>
</feature>
<accession>A0ABV0QD36</accession>
<dbReference type="EMBL" id="JAHRIN010008447">
    <property type="protein sequence ID" value="MEQ2193378.1"/>
    <property type="molecule type" value="Genomic_DNA"/>
</dbReference>
<protein>
    <recommendedName>
        <fullName evidence="1">Sec23/Sec24 helical domain-containing protein</fullName>
    </recommendedName>
</protein>
<sequence>MLQVHSAPDVADDLMWCSQAADCAGKLFVFHTSLPIAEAPGKLKNREDKKLIGTDKEKLILPECMKLLPVYLNCVMKSDVLLPGADVSLDDRAYLRQLIGCMDVADTHVFFYPRLLPVVRQQTQSHKDLLTACCAVDVLGLKA</sequence>
<dbReference type="PANTHER" id="PTHR13803">
    <property type="entry name" value="SEC24-RELATED PROTEIN"/>
    <property type="match status" value="1"/>
</dbReference>
<evidence type="ECO:0000313" key="2">
    <source>
        <dbReference type="EMBL" id="MEQ2193378.1"/>
    </source>
</evidence>
<dbReference type="Gene3D" id="1.20.120.730">
    <property type="entry name" value="Sec23/Sec24 helical domain"/>
    <property type="match status" value="1"/>
</dbReference>
<comment type="caution">
    <text evidence="2">The sequence shown here is derived from an EMBL/GenBank/DDBJ whole genome shotgun (WGS) entry which is preliminary data.</text>
</comment>
<proteinExistence type="predicted"/>
<evidence type="ECO:0000313" key="3">
    <source>
        <dbReference type="Proteomes" id="UP001434883"/>
    </source>
</evidence>
<dbReference type="Pfam" id="PF04815">
    <property type="entry name" value="Sec23_helical"/>
    <property type="match status" value="1"/>
</dbReference>
<organism evidence="2 3">
    <name type="scientific">Xenoophorus captivus</name>
    <dbReference type="NCBI Taxonomy" id="1517983"/>
    <lineage>
        <taxon>Eukaryota</taxon>
        <taxon>Metazoa</taxon>
        <taxon>Chordata</taxon>
        <taxon>Craniata</taxon>
        <taxon>Vertebrata</taxon>
        <taxon>Euteleostomi</taxon>
        <taxon>Actinopterygii</taxon>
        <taxon>Neopterygii</taxon>
        <taxon>Teleostei</taxon>
        <taxon>Neoteleostei</taxon>
        <taxon>Acanthomorphata</taxon>
        <taxon>Ovalentaria</taxon>
        <taxon>Atherinomorphae</taxon>
        <taxon>Cyprinodontiformes</taxon>
        <taxon>Goodeidae</taxon>
        <taxon>Xenoophorus</taxon>
    </lineage>
</organism>
<dbReference type="InterPro" id="IPR036175">
    <property type="entry name" value="Sec23/24_helical_dom_sf"/>
</dbReference>